<evidence type="ECO:0000313" key="1">
    <source>
        <dbReference type="EMBL" id="AFE86211.1"/>
    </source>
</evidence>
<dbReference type="KEGG" id="vg:14016730"/>
<protein>
    <submittedName>
        <fullName evidence="1">Uncharacterized protein</fullName>
    </submittedName>
</protein>
<reference evidence="1 2" key="1">
    <citation type="journal article" date="2012" name="J. Virol.">
        <title>Sequence and structural characterization of great salt lake bacteriophage CW02, a member of the T7-like supergroup.</title>
        <authorList>
            <person name="Shen P.S."/>
            <person name="Domek M.J."/>
            <person name="Sanz-Garcia E."/>
            <person name="Makaju A."/>
            <person name="Taylor R.M."/>
            <person name="Hoggan R."/>
            <person name="Culumber M.D."/>
            <person name="Oberg C.J."/>
            <person name="Breakwell D.P."/>
            <person name="Prince J.T."/>
            <person name="Belnap D.M."/>
        </authorList>
    </citation>
    <scope>NUCLEOTIDE SEQUENCE [LARGE SCALE GENOMIC DNA]</scope>
</reference>
<sequence length="251" mass="29194">MKPTLLEIVQEVLNDMDSDEVNSINDTFESAQVASICKTVFRNMTSNRNWPHMKRAVNLVPFSDNNYPTHMRVDKSFTEIVFINYNTAKAGETRKYYKSMTWLEPDDFLRRVNKWDTDSDSVDVILDMSGVEVAVRNDRAPEYYTSFDDDVIVFDSYDKEVDDTLQSSKTQCVAYVLPEFYVIDDHKPDLPEEAMAAYISEVKSQAFIKLKQQASQKDEQESVKQQRWLSRKSWVVNGGIKYPNYGRRGRK</sequence>
<keyword evidence="2" id="KW-1185">Reference proteome</keyword>
<dbReference type="RefSeq" id="YP_007010556.1">
    <property type="nucleotide sequence ID" value="NC_019540.1"/>
</dbReference>
<name>H9D1G9_9CAUD</name>
<evidence type="ECO:0000313" key="2">
    <source>
        <dbReference type="Proteomes" id="UP000004791"/>
    </source>
</evidence>
<proteinExistence type="predicted"/>
<dbReference type="EMBL" id="JQ446452">
    <property type="protein sequence ID" value="AFE86211.1"/>
    <property type="molecule type" value="Genomic_DNA"/>
</dbReference>
<organism evidence="1 2">
    <name type="scientific">Salinivibrio phage CW02</name>
    <dbReference type="NCBI Taxonomy" id="1161935"/>
    <lineage>
        <taxon>Viruses</taxon>
        <taxon>Duplodnaviria</taxon>
        <taxon>Heunggongvirae</taxon>
        <taxon>Uroviricota</taxon>
        <taxon>Caudoviricetes</taxon>
        <taxon>Zobellviridae</taxon>
        <taxon>Salinovirus</taxon>
        <taxon>Salinovirus utanense</taxon>
    </lineage>
</organism>
<dbReference type="Proteomes" id="UP000004791">
    <property type="component" value="Segment"/>
</dbReference>
<dbReference type="GeneID" id="14016730"/>
<dbReference type="OrthoDB" id="12825at10239"/>
<accession>H9D1G9</accession>